<feature type="transmembrane region" description="Helical" evidence="7">
    <location>
        <begin position="324"/>
        <end position="343"/>
    </location>
</feature>
<evidence type="ECO:0000256" key="2">
    <source>
        <dbReference type="ARBA" id="ARBA00022448"/>
    </source>
</evidence>
<comment type="caution">
    <text evidence="9">The sequence shown here is derived from an EMBL/GenBank/DDBJ whole genome shotgun (WGS) entry which is preliminary data.</text>
</comment>
<evidence type="ECO:0000256" key="6">
    <source>
        <dbReference type="ARBA" id="ARBA00023136"/>
    </source>
</evidence>
<evidence type="ECO:0000256" key="1">
    <source>
        <dbReference type="ARBA" id="ARBA00004651"/>
    </source>
</evidence>
<evidence type="ECO:0000256" key="5">
    <source>
        <dbReference type="ARBA" id="ARBA00022989"/>
    </source>
</evidence>
<keyword evidence="4 7" id="KW-0812">Transmembrane</keyword>
<keyword evidence="5 7" id="KW-1133">Transmembrane helix</keyword>
<feature type="transmembrane region" description="Helical" evidence="7">
    <location>
        <begin position="289"/>
        <end position="312"/>
    </location>
</feature>
<dbReference type="SUPFAM" id="SSF103473">
    <property type="entry name" value="MFS general substrate transporter"/>
    <property type="match status" value="1"/>
</dbReference>
<name>A0ABW4F0W3_9PSEU</name>
<evidence type="ECO:0000256" key="4">
    <source>
        <dbReference type="ARBA" id="ARBA00022692"/>
    </source>
</evidence>
<accession>A0ABW4F0W3</accession>
<dbReference type="Pfam" id="PF07690">
    <property type="entry name" value="MFS_1"/>
    <property type="match status" value="1"/>
</dbReference>
<proteinExistence type="predicted"/>
<dbReference type="PANTHER" id="PTHR42718">
    <property type="entry name" value="MAJOR FACILITATOR SUPERFAMILY MULTIDRUG TRANSPORTER MFSC"/>
    <property type="match status" value="1"/>
</dbReference>
<dbReference type="RefSeq" id="WP_344727408.1">
    <property type="nucleotide sequence ID" value="NZ_BAAAUS010000043.1"/>
</dbReference>
<dbReference type="Gene3D" id="1.20.1720.10">
    <property type="entry name" value="Multidrug resistance protein D"/>
    <property type="match status" value="1"/>
</dbReference>
<dbReference type="Gene3D" id="1.20.1250.20">
    <property type="entry name" value="MFS general substrate transporter like domains"/>
    <property type="match status" value="1"/>
</dbReference>
<evidence type="ECO:0000256" key="7">
    <source>
        <dbReference type="SAM" id="Phobius"/>
    </source>
</evidence>
<keyword evidence="6 7" id="KW-0472">Membrane</keyword>
<dbReference type="NCBIfam" id="TIGR00711">
    <property type="entry name" value="efflux_EmrB"/>
    <property type="match status" value="1"/>
</dbReference>
<evidence type="ECO:0000256" key="3">
    <source>
        <dbReference type="ARBA" id="ARBA00022475"/>
    </source>
</evidence>
<feature type="transmembrane region" description="Helical" evidence="7">
    <location>
        <begin position="193"/>
        <end position="211"/>
    </location>
</feature>
<dbReference type="InterPro" id="IPR004638">
    <property type="entry name" value="EmrB-like"/>
</dbReference>
<dbReference type="InterPro" id="IPR036259">
    <property type="entry name" value="MFS_trans_sf"/>
</dbReference>
<organism evidence="9 10">
    <name type="scientific">Pseudonocardia yunnanensis</name>
    <dbReference type="NCBI Taxonomy" id="58107"/>
    <lineage>
        <taxon>Bacteria</taxon>
        <taxon>Bacillati</taxon>
        <taxon>Actinomycetota</taxon>
        <taxon>Actinomycetes</taxon>
        <taxon>Pseudonocardiales</taxon>
        <taxon>Pseudonocardiaceae</taxon>
        <taxon>Pseudonocardia</taxon>
    </lineage>
</organism>
<dbReference type="Proteomes" id="UP001597114">
    <property type="component" value="Unassembled WGS sequence"/>
</dbReference>
<feature type="transmembrane region" description="Helical" evidence="7">
    <location>
        <begin position="223"/>
        <end position="240"/>
    </location>
</feature>
<keyword evidence="2" id="KW-0813">Transport</keyword>
<dbReference type="EMBL" id="JBHUCO010000024">
    <property type="protein sequence ID" value="MFD1520315.1"/>
    <property type="molecule type" value="Genomic_DNA"/>
</dbReference>
<dbReference type="CDD" id="cd17321">
    <property type="entry name" value="MFS_MMR_MDR_like"/>
    <property type="match status" value="1"/>
</dbReference>
<sequence>MRKWWPLTAVGLGAFMLLIDVTIVNVALPDMTADLGASFGELQWVVDIYALTLAACLLGIGALGDRLGHRRVYIAGLAIFGLASLGCALAPSTALLITGRAVQGVGAAAMFAANLALLSTAYQGRDRAVAFGVWGAVNGAAAAAGPIIGGLLTQHFGWEWIFAVNVPVAVVAIVITWRAIAQDHGSRYRRLDLPGLAAFTVTAAGLTYGLIRSSEVSWTDPQVWAPLVLAVVALGAFIAVERRAAAPMLDLALFRNRTFVGLVTGAALLSAGAWAMFPYASLWMQSSLALGPVATGLVFMPMSLVSFVVPLLMGKFGHAIAPRYSVSLGLLFIALGAFLQARVHPDSAATVLIPGMVCIGLGAGLSLPPLSSAVMGAVPHERAGMAGGALNSARQLGLAIGVALLGAVFSALAPGGVTGPSPSVAAALNTSYAVAGGVAFVGAALVFALVRTPRPRTEEQRSVAGGRAGRSHQP</sequence>
<protein>
    <submittedName>
        <fullName evidence="9">MFS transporter</fullName>
    </submittedName>
</protein>
<keyword evidence="10" id="KW-1185">Reference proteome</keyword>
<dbReference type="PANTHER" id="PTHR42718:SF49">
    <property type="entry name" value="EXPORT PROTEIN"/>
    <property type="match status" value="1"/>
</dbReference>
<dbReference type="PROSITE" id="PS50850">
    <property type="entry name" value="MFS"/>
    <property type="match status" value="1"/>
</dbReference>
<feature type="domain" description="Major facilitator superfamily (MFS) profile" evidence="8">
    <location>
        <begin position="6"/>
        <end position="454"/>
    </location>
</feature>
<feature type="transmembrane region" description="Helical" evidence="7">
    <location>
        <begin position="260"/>
        <end position="277"/>
    </location>
</feature>
<feature type="transmembrane region" description="Helical" evidence="7">
    <location>
        <begin position="129"/>
        <end position="148"/>
    </location>
</feature>
<dbReference type="InterPro" id="IPR011701">
    <property type="entry name" value="MFS"/>
</dbReference>
<feature type="transmembrane region" description="Helical" evidence="7">
    <location>
        <begin position="396"/>
        <end position="417"/>
    </location>
</feature>
<feature type="transmembrane region" description="Helical" evidence="7">
    <location>
        <begin position="72"/>
        <end position="97"/>
    </location>
</feature>
<dbReference type="PRINTS" id="PR01036">
    <property type="entry name" value="TCRTETB"/>
</dbReference>
<evidence type="ECO:0000313" key="10">
    <source>
        <dbReference type="Proteomes" id="UP001597114"/>
    </source>
</evidence>
<feature type="transmembrane region" description="Helical" evidence="7">
    <location>
        <begin position="349"/>
        <end position="375"/>
    </location>
</feature>
<feature type="transmembrane region" description="Helical" evidence="7">
    <location>
        <begin position="42"/>
        <end position="60"/>
    </location>
</feature>
<evidence type="ECO:0000313" key="9">
    <source>
        <dbReference type="EMBL" id="MFD1520315.1"/>
    </source>
</evidence>
<reference evidence="10" key="1">
    <citation type="journal article" date="2019" name="Int. J. Syst. Evol. Microbiol.">
        <title>The Global Catalogue of Microorganisms (GCM) 10K type strain sequencing project: providing services to taxonomists for standard genome sequencing and annotation.</title>
        <authorList>
            <consortium name="The Broad Institute Genomics Platform"/>
            <consortium name="The Broad Institute Genome Sequencing Center for Infectious Disease"/>
            <person name="Wu L."/>
            <person name="Ma J."/>
        </authorList>
    </citation>
    <scope>NUCLEOTIDE SEQUENCE [LARGE SCALE GENOMIC DNA]</scope>
    <source>
        <strain evidence="10">CCM 7043</strain>
    </source>
</reference>
<comment type="subcellular location">
    <subcellularLocation>
        <location evidence="1">Cell membrane</location>
        <topology evidence="1">Multi-pass membrane protein</topology>
    </subcellularLocation>
</comment>
<feature type="transmembrane region" description="Helical" evidence="7">
    <location>
        <begin position="429"/>
        <end position="450"/>
    </location>
</feature>
<feature type="transmembrane region" description="Helical" evidence="7">
    <location>
        <begin position="103"/>
        <end position="122"/>
    </location>
</feature>
<gene>
    <name evidence="9" type="ORF">ACFSJD_22665</name>
</gene>
<feature type="transmembrane region" description="Helical" evidence="7">
    <location>
        <begin position="160"/>
        <end position="181"/>
    </location>
</feature>
<keyword evidence="3" id="KW-1003">Cell membrane</keyword>
<evidence type="ECO:0000259" key="8">
    <source>
        <dbReference type="PROSITE" id="PS50850"/>
    </source>
</evidence>
<dbReference type="InterPro" id="IPR020846">
    <property type="entry name" value="MFS_dom"/>
</dbReference>